<dbReference type="InterPro" id="IPR052020">
    <property type="entry name" value="Cyclic_di-GMP/3'3'-cGAMP_PDE"/>
</dbReference>
<keyword evidence="1" id="KW-0597">Phosphoprotein</keyword>
<evidence type="ECO:0000259" key="3">
    <source>
        <dbReference type="PROSITE" id="PS50110"/>
    </source>
</evidence>
<dbReference type="PROSITE" id="PS50110">
    <property type="entry name" value="RESPONSE_REGULATORY"/>
    <property type="match status" value="1"/>
</dbReference>
<dbReference type="Pfam" id="PF13487">
    <property type="entry name" value="HD_5"/>
    <property type="match status" value="1"/>
</dbReference>
<feature type="domain" description="HD-GYP" evidence="4">
    <location>
        <begin position="207"/>
        <end position="426"/>
    </location>
</feature>
<keyword evidence="6" id="KW-1185">Reference proteome</keyword>
<proteinExistence type="predicted"/>
<dbReference type="PANTHER" id="PTHR45228">
    <property type="entry name" value="CYCLIC DI-GMP PHOSPHODIESTERASE TM_0186-RELATED"/>
    <property type="match status" value="1"/>
</dbReference>
<dbReference type="GO" id="GO:0000160">
    <property type="term" value="P:phosphorelay signal transduction system"/>
    <property type="evidence" value="ECO:0007669"/>
    <property type="project" value="InterPro"/>
</dbReference>
<dbReference type="EC" id="3.1.4.52" evidence="5"/>
<reference evidence="5 6" key="1">
    <citation type="submission" date="2019-02" db="EMBL/GenBank/DDBJ databases">
        <title>Deep-cultivation of Planctomycetes and their phenomic and genomic characterization uncovers novel biology.</title>
        <authorList>
            <person name="Wiegand S."/>
            <person name="Jogler M."/>
            <person name="Boedeker C."/>
            <person name="Pinto D."/>
            <person name="Vollmers J."/>
            <person name="Rivas-Marin E."/>
            <person name="Kohn T."/>
            <person name="Peeters S.H."/>
            <person name="Heuer A."/>
            <person name="Rast P."/>
            <person name="Oberbeckmann S."/>
            <person name="Bunk B."/>
            <person name="Jeske O."/>
            <person name="Meyerdierks A."/>
            <person name="Storesund J.E."/>
            <person name="Kallscheuer N."/>
            <person name="Luecker S."/>
            <person name="Lage O.M."/>
            <person name="Pohl T."/>
            <person name="Merkel B.J."/>
            <person name="Hornburger P."/>
            <person name="Mueller R.-W."/>
            <person name="Bruemmer F."/>
            <person name="Labrenz M."/>
            <person name="Spormann A.M."/>
            <person name="Op den Camp H."/>
            <person name="Overmann J."/>
            <person name="Amann R."/>
            <person name="Jetten M.S.M."/>
            <person name="Mascher T."/>
            <person name="Medema M.H."/>
            <person name="Devos D.P."/>
            <person name="Kaster A.-K."/>
            <person name="Ovreas L."/>
            <person name="Rohde M."/>
            <person name="Galperin M.Y."/>
            <person name="Jogler C."/>
        </authorList>
    </citation>
    <scope>NUCLEOTIDE SEQUENCE [LARGE SCALE GENOMIC DNA]</scope>
    <source>
        <strain evidence="5 6">FF011L</strain>
    </source>
</reference>
<accession>A0A517MP27</accession>
<dbReference type="PANTHER" id="PTHR45228:SF1">
    <property type="entry name" value="CYCLIC DI-GMP PHOSPHODIESTERASE TM_0186"/>
    <property type="match status" value="1"/>
</dbReference>
<dbReference type="InterPro" id="IPR003607">
    <property type="entry name" value="HD/PDEase_dom"/>
</dbReference>
<keyword evidence="5" id="KW-0378">Hydrolase</keyword>
<dbReference type="Gene3D" id="1.10.3210.10">
    <property type="entry name" value="Hypothetical protein af1432"/>
    <property type="match status" value="1"/>
</dbReference>
<feature type="domain" description="Response regulatory" evidence="3">
    <location>
        <begin position="63"/>
        <end position="180"/>
    </location>
</feature>
<dbReference type="KEGG" id="rml:FF011L_54420"/>
<dbReference type="Gene3D" id="3.40.50.2300">
    <property type="match status" value="1"/>
</dbReference>
<dbReference type="CDD" id="cd00077">
    <property type="entry name" value="HDc"/>
    <property type="match status" value="1"/>
</dbReference>
<gene>
    <name evidence="5" type="primary">rpfG_6</name>
    <name evidence="5" type="ORF">FF011L_54420</name>
</gene>
<dbReference type="RefSeq" id="WP_145354743.1">
    <property type="nucleotide sequence ID" value="NZ_CP036262.1"/>
</dbReference>
<feature type="modified residue" description="4-aspartylphosphate" evidence="1">
    <location>
        <position position="113"/>
    </location>
</feature>
<dbReference type="InterPro" id="IPR037522">
    <property type="entry name" value="HD_GYP_dom"/>
</dbReference>
<evidence type="ECO:0000313" key="6">
    <source>
        <dbReference type="Proteomes" id="UP000320672"/>
    </source>
</evidence>
<dbReference type="AlphaFoldDB" id="A0A517MP27"/>
<dbReference type="SMART" id="SM00471">
    <property type="entry name" value="HDc"/>
    <property type="match status" value="1"/>
</dbReference>
<dbReference type="EMBL" id="CP036262">
    <property type="protein sequence ID" value="QDS96630.1"/>
    <property type="molecule type" value="Genomic_DNA"/>
</dbReference>
<dbReference type="SMART" id="SM00448">
    <property type="entry name" value="REC"/>
    <property type="match status" value="1"/>
</dbReference>
<dbReference type="SUPFAM" id="SSF52172">
    <property type="entry name" value="CheY-like"/>
    <property type="match status" value="1"/>
</dbReference>
<dbReference type="OrthoDB" id="9759601at2"/>
<dbReference type="InterPro" id="IPR011006">
    <property type="entry name" value="CheY-like_superfamily"/>
</dbReference>
<sequence>MASADYSPTNSTDFSLGVSASPTASEVAAPSHVAATKPAAQDLPSDAAPANGSFGPQTLTAAKILILDDESANVRVLKRYLEGSGYTNIQTSTDSTNAMEWIEQQRADLLLLDVMMPDVSGIDILGEMRKHSRLRFVPVLVITANTDSETKQTCLSLGATDFLAKPVDPNDLLPRVRNTLVTRAFQNQMARYTQQLERRVKERTAELEVSRREVVECLARAAEYRDTETGNHVVRVGRFAGIIAKGMGFSEEEVSNIELAAQLHDVGKIAIADAILHKPGRLDPDEMDFMKRHAAIGNSIIRAHSSADADTLRKHVMAGGQLLAAQASPLLRLAATIALSHHERWDGTGYPLGLKGDDIPLEARITSVADVYDALSSVRPYKKAMPREKCFAILEEGRGTQFDSRVLDAFFAASPEIIQIQLDLVDLT</sequence>
<name>A0A517MP27_9BACT</name>
<dbReference type="CDD" id="cd17551">
    <property type="entry name" value="REC_RpfG-like"/>
    <property type="match status" value="1"/>
</dbReference>
<feature type="region of interest" description="Disordered" evidence="2">
    <location>
        <begin position="29"/>
        <end position="52"/>
    </location>
</feature>
<dbReference type="PROSITE" id="PS51832">
    <property type="entry name" value="HD_GYP"/>
    <property type="match status" value="1"/>
</dbReference>
<evidence type="ECO:0000259" key="4">
    <source>
        <dbReference type="PROSITE" id="PS51832"/>
    </source>
</evidence>
<dbReference type="InterPro" id="IPR001789">
    <property type="entry name" value="Sig_transdc_resp-reg_receiver"/>
</dbReference>
<dbReference type="SUPFAM" id="SSF109604">
    <property type="entry name" value="HD-domain/PDEase-like"/>
    <property type="match status" value="1"/>
</dbReference>
<protein>
    <submittedName>
        <fullName evidence="5">Cyclic di-GMP phosphodiesterase response regulator RpfG</fullName>
        <ecNumber evidence="5">3.1.4.52</ecNumber>
    </submittedName>
</protein>
<evidence type="ECO:0000256" key="2">
    <source>
        <dbReference type="SAM" id="MobiDB-lite"/>
    </source>
</evidence>
<evidence type="ECO:0000313" key="5">
    <source>
        <dbReference type="EMBL" id="QDS96630.1"/>
    </source>
</evidence>
<dbReference type="GO" id="GO:0071111">
    <property type="term" value="F:cyclic-guanylate-specific phosphodiesterase activity"/>
    <property type="evidence" value="ECO:0007669"/>
    <property type="project" value="UniProtKB-EC"/>
</dbReference>
<evidence type="ECO:0000256" key="1">
    <source>
        <dbReference type="PROSITE-ProRule" id="PRU00169"/>
    </source>
</evidence>
<dbReference type="Pfam" id="PF00072">
    <property type="entry name" value="Response_reg"/>
    <property type="match status" value="1"/>
</dbReference>
<organism evidence="5 6">
    <name type="scientific">Roseimaritima multifibrata</name>
    <dbReference type="NCBI Taxonomy" id="1930274"/>
    <lineage>
        <taxon>Bacteria</taxon>
        <taxon>Pseudomonadati</taxon>
        <taxon>Planctomycetota</taxon>
        <taxon>Planctomycetia</taxon>
        <taxon>Pirellulales</taxon>
        <taxon>Pirellulaceae</taxon>
        <taxon>Roseimaritima</taxon>
    </lineage>
</organism>
<dbReference type="Proteomes" id="UP000320672">
    <property type="component" value="Chromosome"/>
</dbReference>